<sequence length="330" mass="35185">MSRTSIKALLLASLSLKAVAERNTTSYNPSETLGSSNPEMVVGSYEYRLFEEGNAHPNATRSVTFKPFEWFGQEPEIADREWTWQPEFTELGPLIDPHVVNVAYDFSWERGGNMSSALGNSTGPFCVSITSIDYPTNVTNAYTDDNTDSVDCTPVLGEECVNAILRDGANTVGGSYCNGPQTTWSELPECASTIGYASDISQYPGIGTTNLNSGNSTANATINGKTVPHPNRESGDGFYSKSSGSVNGTNTTAYYAATNQLHVVMMDTQLPDSSGSGGGVGRPNLLCMRVNTTILDETDSDEGAGPSVRVSLGMMYTAMLAAVGSVVFFI</sequence>
<accession>A0AAN9V9Q5</accession>
<dbReference type="Proteomes" id="UP001320420">
    <property type="component" value="Unassembled WGS sequence"/>
</dbReference>
<keyword evidence="3" id="KW-1185">Reference proteome</keyword>
<evidence type="ECO:0000313" key="3">
    <source>
        <dbReference type="Proteomes" id="UP001320420"/>
    </source>
</evidence>
<dbReference type="AlphaFoldDB" id="A0AAN9V9Q5"/>
<feature type="signal peptide" evidence="1">
    <location>
        <begin position="1"/>
        <end position="20"/>
    </location>
</feature>
<name>A0AAN9V9Q5_9PEZI</name>
<reference evidence="2 3" key="1">
    <citation type="submission" date="2024-02" db="EMBL/GenBank/DDBJ databases">
        <title>De novo assembly and annotation of 12 fungi associated with fruit tree decline syndrome in Ontario, Canada.</title>
        <authorList>
            <person name="Sulman M."/>
            <person name="Ellouze W."/>
            <person name="Ilyukhin E."/>
        </authorList>
    </citation>
    <scope>NUCLEOTIDE SEQUENCE [LARGE SCALE GENOMIC DNA]</scope>
    <source>
        <strain evidence="2 3">M11/M66-122</strain>
    </source>
</reference>
<comment type="caution">
    <text evidence="2">The sequence shown here is derived from an EMBL/GenBank/DDBJ whole genome shotgun (WGS) entry which is preliminary data.</text>
</comment>
<organism evidence="2 3">
    <name type="scientific">Diatrype stigma</name>
    <dbReference type="NCBI Taxonomy" id="117547"/>
    <lineage>
        <taxon>Eukaryota</taxon>
        <taxon>Fungi</taxon>
        <taxon>Dikarya</taxon>
        <taxon>Ascomycota</taxon>
        <taxon>Pezizomycotina</taxon>
        <taxon>Sordariomycetes</taxon>
        <taxon>Xylariomycetidae</taxon>
        <taxon>Xylariales</taxon>
        <taxon>Diatrypaceae</taxon>
        <taxon>Diatrype</taxon>
    </lineage>
</organism>
<evidence type="ECO:0000256" key="1">
    <source>
        <dbReference type="SAM" id="SignalP"/>
    </source>
</evidence>
<feature type="chain" id="PRO_5043015705" evidence="1">
    <location>
        <begin position="21"/>
        <end position="330"/>
    </location>
</feature>
<keyword evidence="1" id="KW-0732">Signal</keyword>
<gene>
    <name evidence="2" type="ORF">SLS62_000671</name>
</gene>
<proteinExistence type="predicted"/>
<protein>
    <submittedName>
        <fullName evidence="2">Uncharacterized protein</fullName>
    </submittedName>
</protein>
<evidence type="ECO:0000313" key="2">
    <source>
        <dbReference type="EMBL" id="KAK7757124.1"/>
    </source>
</evidence>
<dbReference type="EMBL" id="JAKJXP020000003">
    <property type="protein sequence ID" value="KAK7757124.1"/>
    <property type="molecule type" value="Genomic_DNA"/>
</dbReference>